<dbReference type="EMBL" id="SGXM01000006">
    <property type="protein sequence ID" value="RZT35434.1"/>
    <property type="molecule type" value="Genomic_DNA"/>
</dbReference>
<proteinExistence type="predicted"/>
<protein>
    <submittedName>
        <fullName evidence="1">Uncharacterized protein</fullName>
    </submittedName>
</protein>
<sequence>MTQAESRSSKLTHLTLISAAHVREAADDLTAFPERRSHSRMYGVNVGTDWFTPRDLLRAASVRAGLSVSEALLGQYEKAWRRRLDELGFPIQPRSIGSPRFLDGDETADNSLLRPLARPDRTQAKDIYAAADDWARGAAMPKYGSNSRYFVWIARRVDGYLEPFPPKAIIGLASLHSGQRPLRPKDFSFVIGGPWHSRLVELGFEVRSTKDPMPAAPYGVPCHGGAKSGCAQPRPEPCRWEDWTQSTVGVGPPPSLFEDLLAIHGGRCQVTGLAARPLLCAVPIQTMTTCACDVSSRVDAWLLLSANVAVLYRSGHLAFRCNGEVWMSEEVRKVRMRLGIKLGTRIAVSNAQRALLEQHYHQAIANCNTKIVERKSKRTDDDRPYADS</sequence>
<dbReference type="AlphaFoldDB" id="A0A4Q7RPA2"/>
<name>A0A4Q7RPA2_9BURK</name>
<gene>
    <name evidence="1" type="ORF">EV147_3871</name>
</gene>
<keyword evidence="2" id="KW-1185">Reference proteome</keyword>
<reference evidence="1 2" key="1">
    <citation type="journal article" date="2015" name="Stand. Genomic Sci.">
        <title>Genomic Encyclopedia of Bacterial and Archaeal Type Strains, Phase III: the genomes of soil and plant-associated and newly described type strains.</title>
        <authorList>
            <person name="Whitman W.B."/>
            <person name="Woyke T."/>
            <person name="Klenk H.P."/>
            <person name="Zhou Y."/>
            <person name="Lilburn T.G."/>
            <person name="Beck B.J."/>
            <person name="De Vos P."/>
            <person name="Vandamme P."/>
            <person name="Eisen J.A."/>
            <person name="Garrity G."/>
            <person name="Hugenholtz P."/>
            <person name="Kyrpides N.C."/>
        </authorList>
    </citation>
    <scope>NUCLEOTIDE SEQUENCE [LARGE SCALE GENOMIC DNA]</scope>
    <source>
        <strain evidence="1 2">ASC-9842</strain>
    </source>
</reference>
<accession>A0A4Q7RPA2</accession>
<organism evidence="1 2">
    <name type="scientific">Cupriavidus agavae</name>
    <dbReference type="NCBI Taxonomy" id="1001822"/>
    <lineage>
        <taxon>Bacteria</taxon>
        <taxon>Pseudomonadati</taxon>
        <taxon>Pseudomonadota</taxon>
        <taxon>Betaproteobacteria</taxon>
        <taxon>Burkholderiales</taxon>
        <taxon>Burkholderiaceae</taxon>
        <taxon>Cupriavidus</taxon>
    </lineage>
</organism>
<evidence type="ECO:0000313" key="2">
    <source>
        <dbReference type="Proteomes" id="UP000291078"/>
    </source>
</evidence>
<comment type="caution">
    <text evidence="1">The sequence shown here is derived from an EMBL/GenBank/DDBJ whole genome shotgun (WGS) entry which is preliminary data.</text>
</comment>
<evidence type="ECO:0000313" key="1">
    <source>
        <dbReference type="EMBL" id="RZT35434.1"/>
    </source>
</evidence>
<dbReference type="Proteomes" id="UP000291078">
    <property type="component" value="Unassembled WGS sequence"/>
</dbReference>